<dbReference type="PROSITE" id="PS00028">
    <property type="entry name" value="ZINC_FINGER_C2H2_1"/>
    <property type="match status" value="1"/>
</dbReference>
<protein>
    <recommendedName>
        <fullName evidence="3">C2H2-type domain-containing protein</fullName>
    </recommendedName>
</protein>
<evidence type="ECO:0000313" key="4">
    <source>
        <dbReference type="EMBL" id="CAD6189567.1"/>
    </source>
</evidence>
<evidence type="ECO:0000259" key="3">
    <source>
        <dbReference type="PROSITE" id="PS50157"/>
    </source>
</evidence>
<dbReference type="PROSITE" id="PS50157">
    <property type="entry name" value="ZINC_FINGER_C2H2_2"/>
    <property type="match status" value="1"/>
</dbReference>
<keyword evidence="1" id="KW-0862">Zinc</keyword>
<organism evidence="4 5">
    <name type="scientific">Caenorhabditis auriculariae</name>
    <dbReference type="NCBI Taxonomy" id="2777116"/>
    <lineage>
        <taxon>Eukaryota</taxon>
        <taxon>Metazoa</taxon>
        <taxon>Ecdysozoa</taxon>
        <taxon>Nematoda</taxon>
        <taxon>Chromadorea</taxon>
        <taxon>Rhabditida</taxon>
        <taxon>Rhabditina</taxon>
        <taxon>Rhabditomorpha</taxon>
        <taxon>Rhabditoidea</taxon>
        <taxon>Rhabditidae</taxon>
        <taxon>Peloderinae</taxon>
        <taxon>Caenorhabditis</taxon>
    </lineage>
</organism>
<dbReference type="Gene3D" id="3.30.160.60">
    <property type="entry name" value="Classic Zinc Finger"/>
    <property type="match status" value="1"/>
</dbReference>
<feature type="region of interest" description="Disordered" evidence="2">
    <location>
        <begin position="317"/>
        <end position="338"/>
    </location>
</feature>
<sequence length="452" mass="50488">MALMRLSGGHPDPRPAFYEISQFCHQISKQRQNALDAGLYYMSIPFDGSQIYDCLREWEALLQKMVGRGAEVMRAMKNLVEGKLEPTSQSSPPTMHSTSPSCPDPSISPAPNYNVMPYFPRHIPAIEPHSDRLTYASEYGHSGNDMLSGQRKDMNESETTYKSIEMNVSSGPVTPSYGISPPSFPLMDINSSNQDAFDGTSPRDPVTPSAGISPPSFPLMDINSSNQDAFDRIPTRKSTAGSISPPTRAASQFTGKRSSPHQDLTSKYGHSGERSSMFTGPPRARSAFPHKNLRIVEDHNYAEIAVEDEDEVSLEVQHPHSTSTPQRNKKTLFPRGQSTMVDNNPADKIFNKANIFMGYELLIDCEKRYVCSSPACQRKFKARGSLTTHYNRVHALDKDSLRKTCTLCRRVYANSNTFQRHAKNCLEKNGPLPNERIFIHSSGKPLKKAHKW</sequence>
<feature type="domain" description="C2H2-type" evidence="3">
    <location>
        <begin position="369"/>
        <end position="399"/>
    </location>
</feature>
<name>A0A8S1H2K4_9PELO</name>
<feature type="compositionally biased region" description="Polar residues" evidence="2">
    <location>
        <begin position="236"/>
        <end position="265"/>
    </location>
</feature>
<keyword evidence="1" id="KW-0863">Zinc-finger</keyword>
<proteinExistence type="predicted"/>
<feature type="region of interest" description="Disordered" evidence="2">
    <location>
        <begin position="236"/>
        <end position="285"/>
    </location>
</feature>
<dbReference type="EMBL" id="CAJGYM010000011">
    <property type="protein sequence ID" value="CAD6189567.1"/>
    <property type="molecule type" value="Genomic_DNA"/>
</dbReference>
<evidence type="ECO:0000256" key="2">
    <source>
        <dbReference type="SAM" id="MobiDB-lite"/>
    </source>
</evidence>
<comment type="caution">
    <text evidence="4">The sequence shown here is derived from an EMBL/GenBank/DDBJ whole genome shotgun (WGS) entry which is preliminary data.</text>
</comment>
<evidence type="ECO:0000256" key="1">
    <source>
        <dbReference type="PROSITE-ProRule" id="PRU00042"/>
    </source>
</evidence>
<dbReference type="Proteomes" id="UP000835052">
    <property type="component" value="Unassembled WGS sequence"/>
</dbReference>
<dbReference type="InterPro" id="IPR013087">
    <property type="entry name" value="Znf_C2H2_type"/>
</dbReference>
<accession>A0A8S1H2K4</accession>
<feature type="region of interest" description="Disordered" evidence="2">
    <location>
        <begin position="84"/>
        <end position="107"/>
    </location>
</feature>
<feature type="region of interest" description="Disordered" evidence="2">
    <location>
        <begin position="135"/>
        <end position="157"/>
    </location>
</feature>
<dbReference type="GO" id="GO:0008270">
    <property type="term" value="F:zinc ion binding"/>
    <property type="evidence" value="ECO:0007669"/>
    <property type="project" value="UniProtKB-KW"/>
</dbReference>
<keyword evidence="5" id="KW-1185">Reference proteome</keyword>
<keyword evidence="1" id="KW-0479">Metal-binding</keyword>
<dbReference type="AlphaFoldDB" id="A0A8S1H2K4"/>
<feature type="compositionally biased region" description="Low complexity" evidence="2">
    <location>
        <begin position="86"/>
        <end position="101"/>
    </location>
</feature>
<gene>
    <name evidence="4" type="ORF">CAUJ_LOCUS5486</name>
</gene>
<reference evidence="4" key="1">
    <citation type="submission" date="2020-10" db="EMBL/GenBank/DDBJ databases">
        <authorList>
            <person name="Kikuchi T."/>
        </authorList>
    </citation>
    <scope>NUCLEOTIDE SEQUENCE</scope>
    <source>
        <strain evidence="4">NKZ352</strain>
    </source>
</reference>
<evidence type="ECO:0000313" key="5">
    <source>
        <dbReference type="Proteomes" id="UP000835052"/>
    </source>
</evidence>